<feature type="chain" id="PRO_5025569789" evidence="1">
    <location>
        <begin position="25"/>
        <end position="113"/>
    </location>
</feature>
<feature type="signal peptide" evidence="1">
    <location>
        <begin position="1"/>
        <end position="24"/>
    </location>
</feature>
<proteinExistence type="predicted"/>
<name>A0A669EC72_ORENI</name>
<dbReference type="OMA" id="PCIQTHL"/>
<reference evidence="2" key="2">
    <citation type="submission" date="2025-08" db="UniProtKB">
        <authorList>
            <consortium name="Ensembl"/>
        </authorList>
    </citation>
    <scope>IDENTIFICATION</scope>
</reference>
<keyword evidence="3" id="KW-1185">Reference proteome</keyword>
<evidence type="ECO:0000313" key="3">
    <source>
        <dbReference type="Proteomes" id="UP000005207"/>
    </source>
</evidence>
<accession>A0A669EC72</accession>
<evidence type="ECO:0000313" key="2">
    <source>
        <dbReference type="Ensembl" id="ENSONIP00000069139.1"/>
    </source>
</evidence>
<keyword evidence="1" id="KW-0732">Signal</keyword>
<evidence type="ECO:0000256" key="1">
    <source>
        <dbReference type="SAM" id="SignalP"/>
    </source>
</evidence>
<dbReference type="Proteomes" id="UP000005207">
    <property type="component" value="Linkage group LG11"/>
</dbReference>
<reference evidence="2" key="3">
    <citation type="submission" date="2025-09" db="UniProtKB">
        <authorList>
            <consortium name="Ensembl"/>
        </authorList>
    </citation>
    <scope>IDENTIFICATION</scope>
</reference>
<dbReference type="AlphaFoldDB" id="A0A669EC72"/>
<dbReference type="Ensembl" id="ENSONIT00000048649.1">
    <property type="protein sequence ID" value="ENSONIP00000069139.1"/>
    <property type="gene ID" value="ENSONIG00000030894.1"/>
</dbReference>
<dbReference type="GeneTree" id="ENSGT00940000171520"/>
<protein>
    <submittedName>
        <fullName evidence="2">Uncharacterized protein</fullName>
    </submittedName>
</protein>
<organism evidence="2 3">
    <name type="scientific">Oreochromis niloticus</name>
    <name type="common">Nile tilapia</name>
    <name type="synonym">Tilapia nilotica</name>
    <dbReference type="NCBI Taxonomy" id="8128"/>
    <lineage>
        <taxon>Eukaryota</taxon>
        <taxon>Metazoa</taxon>
        <taxon>Chordata</taxon>
        <taxon>Craniata</taxon>
        <taxon>Vertebrata</taxon>
        <taxon>Euteleostomi</taxon>
        <taxon>Actinopterygii</taxon>
        <taxon>Neopterygii</taxon>
        <taxon>Teleostei</taxon>
        <taxon>Neoteleostei</taxon>
        <taxon>Acanthomorphata</taxon>
        <taxon>Ovalentaria</taxon>
        <taxon>Cichlomorphae</taxon>
        <taxon>Cichliformes</taxon>
        <taxon>Cichlidae</taxon>
        <taxon>African cichlids</taxon>
        <taxon>Pseudocrenilabrinae</taxon>
        <taxon>Oreochromini</taxon>
        <taxon>Oreochromis</taxon>
    </lineage>
</organism>
<sequence>TPCIQTHLPSLPLLLAASLLHLSSNPEFINSSFSTTSPHQMFLVTADQAFTGTRSFGPKASQFFPQFNRISYTRDFLIGLASCPEARKKPEFLPDHPIVLSEAVSVKLMLFTY</sequence>
<reference evidence="3" key="1">
    <citation type="submission" date="2012-01" db="EMBL/GenBank/DDBJ databases">
        <title>The Genome Sequence of Oreochromis niloticus (Nile Tilapia).</title>
        <authorList>
            <consortium name="Broad Institute Genome Assembly Team"/>
            <consortium name="Broad Institute Sequencing Platform"/>
            <person name="Di Palma F."/>
            <person name="Johnson J."/>
            <person name="Lander E.S."/>
            <person name="Lindblad-Toh K."/>
        </authorList>
    </citation>
    <scope>NUCLEOTIDE SEQUENCE [LARGE SCALE GENOMIC DNA]</scope>
</reference>
<dbReference type="InParanoid" id="A0A669EC72"/>